<gene>
    <name evidence="2" type="ORF">DFQ02_103129</name>
</gene>
<reference evidence="2 3" key="1">
    <citation type="submission" date="2018-07" db="EMBL/GenBank/DDBJ databases">
        <title>Genomic Encyclopedia of Type Strains, Phase III (KMG-III): the genomes of soil and plant-associated and newly described type strains.</title>
        <authorList>
            <person name="Whitman W."/>
        </authorList>
    </citation>
    <scope>NUCLEOTIDE SEQUENCE [LARGE SCALE GENOMIC DNA]</scope>
    <source>
        <strain evidence="2 3">CECT 8487</strain>
    </source>
</reference>
<evidence type="ECO:0000313" key="3">
    <source>
        <dbReference type="Proteomes" id="UP000256629"/>
    </source>
</evidence>
<dbReference type="OrthoDB" id="1366685at2"/>
<evidence type="ECO:0000259" key="1">
    <source>
        <dbReference type="Pfam" id="PF12728"/>
    </source>
</evidence>
<proteinExistence type="predicted"/>
<dbReference type="Proteomes" id="UP000256629">
    <property type="component" value="Unassembled WGS sequence"/>
</dbReference>
<dbReference type="InterPro" id="IPR010093">
    <property type="entry name" value="SinI_DNA-bd"/>
</dbReference>
<sequence>MEKSILLHNITPNELKDLIIADLKIELEKILNRVNEQENYSVDEVSKLLDCSKLTVYNYIKKGVLPASKIGRRHIIKKSDLDASIKEVKSLKYKR</sequence>
<name>A0A3D9HH12_9FLAO</name>
<organism evidence="2 3">
    <name type="scientific">Seonamhaeicola aphaedonensis</name>
    <dbReference type="NCBI Taxonomy" id="1461338"/>
    <lineage>
        <taxon>Bacteria</taxon>
        <taxon>Pseudomonadati</taxon>
        <taxon>Bacteroidota</taxon>
        <taxon>Flavobacteriia</taxon>
        <taxon>Flavobacteriales</taxon>
        <taxon>Flavobacteriaceae</taxon>
    </lineage>
</organism>
<dbReference type="InterPro" id="IPR009061">
    <property type="entry name" value="DNA-bd_dom_put_sf"/>
</dbReference>
<evidence type="ECO:0000313" key="2">
    <source>
        <dbReference type="EMBL" id="RED48799.1"/>
    </source>
</evidence>
<dbReference type="InterPro" id="IPR041657">
    <property type="entry name" value="HTH_17"/>
</dbReference>
<dbReference type="Pfam" id="PF12728">
    <property type="entry name" value="HTH_17"/>
    <property type="match status" value="1"/>
</dbReference>
<dbReference type="SUPFAM" id="SSF46955">
    <property type="entry name" value="Putative DNA-binding domain"/>
    <property type="match status" value="1"/>
</dbReference>
<dbReference type="EMBL" id="QRDX01000003">
    <property type="protein sequence ID" value="RED48799.1"/>
    <property type="molecule type" value="Genomic_DNA"/>
</dbReference>
<dbReference type="AlphaFoldDB" id="A0A3D9HH12"/>
<protein>
    <submittedName>
        <fullName evidence="2">Excisionase family DNA binding protein</fullName>
    </submittedName>
</protein>
<feature type="domain" description="Helix-turn-helix" evidence="1">
    <location>
        <begin position="40"/>
        <end position="86"/>
    </location>
</feature>
<dbReference type="NCBIfam" id="TIGR01764">
    <property type="entry name" value="excise"/>
    <property type="match status" value="1"/>
</dbReference>
<keyword evidence="3" id="KW-1185">Reference proteome</keyword>
<accession>A0A3D9HH12</accession>
<dbReference type="GO" id="GO:0003677">
    <property type="term" value="F:DNA binding"/>
    <property type="evidence" value="ECO:0007669"/>
    <property type="project" value="InterPro"/>
</dbReference>
<comment type="caution">
    <text evidence="2">The sequence shown here is derived from an EMBL/GenBank/DDBJ whole genome shotgun (WGS) entry which is preliminary data.</text>
</comment>
<dbReference type="RefSeq" id="WP_116040177.1">
    <property type="nucleotide sequence ID" value="NZ_QRDX01000003.1"/>
</dbReference>